<evidence type="ECO:0000313" key="2">
    <source>
        <dbReference type="EMBL" id="PVE41829.1"/>
    </source>
</evidence>
<dbReference type="SUPFAM" id="SSF53335">
    <property type="entry name" value="S-adenosyl-L-methionine-dependent methyltransferases"/>
    <property type="match status" value="1"/>
</dbReference>
<sequence length="222" mass="25389">MNNRHSLVGPSDLWEEKRNFQIKFLINAGLKSHHRLLDFGCGTLRGGLPLIEYLDSGNYFGLDVRTETLREASSELIESGLDWKKPTIIHCHDLSSLYFPKRFDYIWAFSVLIHLSDSVLDQVLEFLSKNIAVDGKFYANVNYGDNLDGVWRNFPFVFRSPIFYQQIFLRHQLNVKDLGALHEHGHVARPRPESELNSQRMLVGKLNDGLNNSSSVVDGLTV</sequence>
<organism evidence="2 3">
    <name type="scientific">Limnohabitans planktonicus II-D5</name>
    <dbReference type="NCBI Taxonomy" id="1293045"/>
    <lineage>
        <taxon>Bacteria</taxon>
        <taxon>Pseudomonadati</taxon>
        <taxon>Pseudomonadota</taxon>
        <taxon>Betaproteobacteria</taxon>
        <taxon>Burkholderiales</taxon>
        <taxon>Comamonadaceae</taxon>
        <taxon>Limnohabitans</taxon>
    </lineage>
</organism>
<reference evidence="2" key="1">
    <citation type="submission" date="2017-04" db="EMBL/GenBank/DDBJ databases">
        <title>Unexpected and diverse lifestyles within the genus Limnohabitans.</title>
        <authorList>
            <person name="Kasalicky V."/>
            <person name="Mehrshad M."/>
            <person name="Andrei S.-A."/>
            <person name="Salcher M."/>
            <person name="Kratochvilova H."/>
            <person name="Simek K."/>
            <person name="Ghai R."/>
        </authorList>
    </citation>
    <scope>NUCLEOTIDE SEQUENCE [LARGE SCALE GENOMIC DNA]</scope>
    <source>
        <strain evidence="2">II-D5</strain>
    </source>
</reference>
<dbReference type="PANTHER" id="PTHR37886:SF1">
    <property type="entry name" value="S-ADENOSYL-L-METHIONINE-DEPENDENT METHYLTRANSFERASES SUPERFAMILY PROTEIN"/>
    <property type="match status" value="1"/>
</dbReference>
<accession>A0A2T7UAX6</accession>
<dbReference type="RefSeq" id="WP_083451303.1">
    <property type="nucleotide sequence ID" value="NZ_LFYT02000023.1"/>
</dbReference>
<evidence type="ECO:0000313" key="3">
    <source>
        <dbReference type="Proteomes" id="UP000037507"/>
    </source>
</evidence>
<gene>
    <name evidence="2" type="ORF">H663_015310</name>
</gene>
<dbReference type="InterPro" id="IPR029063">
    <property type="entry name" value="SAM-dependent_MTases_sf"/>
</dbReference>
<name>A0A2T7UAX6_9BURK</name>
<dbReference type="Pfam" id="PF08242">
    <property type="entry name" value="Methyltransf_12"/>
    <property type="match status" value="1"/>
</dbReference>
<dbReference type="CDD" id="cd02440">
    <property type="entry name" value="AdoMet_MTases"/>
    <property type="match status" value="1"/>
</dbReference>
<protein>
    <recommendedName>
        <fullName evidence="1">Methyltransferase type 12 domain-containing protein</fullName>
    </recommendedName>
</protein>
<proteinExistence type="predicted"/>
<dbReference type="Proteomes" id="UP000037507">
    <property type="component" value="Unassembled WGS sequence"/>
</dbReference>
<comment type="caution">
    <text evidence="2">The sequence shown here is derived from an EMBL/GenBank/DDBJ whole genome shotgun (WGS) entry which is preliminary data.</text>
</comment>
<dbReference type="OrthoDB" id="9179784at2"/>
<dbReference type="EMBL" id="LFYT02000023">
    <property type="protein sequence ID" value="PVE41829.1"/>
    <property type="molecule type" value="Genomic_DNA"/>
</dbReference>
<dbReference type="Gene3D" id="3.40.50.150">
    <property type="entry name" value="Vaccinia Virus protein VP39"/>
    <property type="match status" value="1"/>
</dbReference>
<dbReference type="PANTHER" id="PTHR37886">
    <property type="entry name" value="S-ADENOSYL-L-METHIONINE-DEPENDENT METHYLTRANSFERASES SUPERFAMILY PROTEIN"/>
    <property type="match status" value="1"/>
</dbReference>
<dbReference type="InterPro" id="IPR013217">
    <property type="entry name" value="Methyltransf_12"/>
</dbReference>
<evidence type="ECO:0000259" key="1">
    <source>
        <dbReference type="Pfam" id="PF08242"/>
    </source>
</evidence>
<keyword evidence="3" id="KW-1185">Reference proteome</keyword>
<dbReference type="AlphaFoldDB" id="A0A2T7UAX6"/>
<feature type="domain" description="Methyltransferase type 12" evidence="1">
    <location>
        <begin position="37"/>
        <end position="136"/>
    </location>
</feature>